<feature type="transmembrane region" description="Helical" evidence="9">
    <location>
        <begin position="160"/>
        <end position="180"/>
    </location>
</feature>
<dbReference type="Proteomes" id="UP000663834">
    <property type="component" value="Unassembled WGS sequence"/>
</dbReference>
<feature type="domain" description="CBS" evidence="11">
    <location>
        <begin position="1326"/>
        <end position="1384"/>
    </location>
</feature>
<feature type="transmembrane region" description="Helical" evidence="9">
    <location>
        <begin position="502"/>
        <end position="519"/>
    </location>
</feature>
<feature type="transmembrane region" description="Helical" evidence="9">
    <location>
        <begin position="468"/>
        <end position="490"/>
    </location>
</feature>
<evidence type="ECO:0000256" key="7">
    <source>
        <dbReference type="ARBA" id="ARBA00023214"/>
    </source>
</evidence>
<name>A0A815JGM4_9BILA</name>
<feature type="transmembrane region" description="Helical" evidence="9">
    <location>
        <begin position="192"/>
        <end position="213"/>
    </location>
</feature>
<dbReference type="PANTHER" id="PTHR45711:SF6">
    <property type="entry name" value="CHLORIDE CHANNEL PROTEIN"/>
    <property type="match status" value="1"/>
</dbReference>
<dbReference type="Proteomes" id="UP000663824">
    <property type="component" value="Unassembled WGS sequence"/>
</dbReference>
<dbReference type="GO" id="GO:0005769">
    <property type="term" value="C:early endosome"/>
    <property type="evidence" value="ECO:0007669"/>
    <property type="project" value="TreeGrafter"/>
</dbReference>
<feature type="transmembrane region" description="Helical" evidence="9">
    <location>
        <begin position="433"/>
        <end position="456"/>
    </location>
</feature>
<dbReference type="GO" id="GO:0005886">
    <property type="term" value="C:plasma membrane"/>
    <property type="evidence" value="ECO:0007669"/>
    <property type="project" value="TreeGrafter"/>
</dbReference>
<gene>
    <name evidence="13" type="ORF">CJN711_LOCUS37186</name>
    <name evidence="12" type="ORF">KQP761_LOCUS8763</name>
    <name evidence="14" type="ORF">MBJ925_LOCUS21924</name>
</gene>
<protein>
    <recommendedName>
        <fullName evidence="9">Chloride channel protein</fullName>
    </recommendedName>
</protein>
<evidence type="ECO:0000256" key="9">
    <source>
        <dbReference type="RuleBase" id="RU361221"/>
    </source>
</evidence>
<dbReference type="Pfam" id="PF00571">
    <property type="entry name" value="CBS"/>
    <property type="match status" value="1"/>
</dbReference>
<keyword evidence="3 9" id="KW-0812">Transmembrane</keyword>
<feature type="transmembrane region" description="Helical" evidence="9">
    <location>
        <begin position="981"/>
        <end position="1001"/>
    </location>
</feature>
<dbReference type="SUPFAM" id="SSF81340">
    <property type="entry name" value="Clc chloride channel"/>
    <property type="match status" value="1"/>
</dbReference>
<dbReference type="SUPFAM" id="SSF54631">
    <property type="entry name" value="CBS-domain pair"/>
    <property type="match status" value="1"/>
</dbReference>
<evidence type="ECO:0000259" key="11">
    <source>
        <dbReference type="PROSITE" id="PS51371"/>
    </source>
</evidence>
<dbReference type="InterPro" id="IPR005828">
    <property type="entry name" value="MFS_sugar_transport-like"/>
</dbReference>
<keyword evidence="4 9" id="KW-1133">Transmembrane helix</keyword>
<dbReference type="GO" id="GO:0005247">
    <property type="term" value="F:voltage-gated chloride channel activity"/>
    <property type="evidence" value="ECO:0007669"/>
    <property type="project" value="TreeGrafter"/>
</dbReference>
<feature type="transmembrane region" description="Helical" evidence="9">
    <location>
        <begin position="1056"/>
        <end position="1077"/>
    </location>
</feature>
<comment type="caution">
    <text evidence="12">The sequence shown here is derived from an EMBL/GenBank/DDBJ whole genome shotgun (WGS) entry which is preliminary data.</text>
</comment>
<dbReference type="CDD" id="cd03684">
    <property type="entry name" value="ClC_3_like"/>
    <property type="match status" value="1"/>
</dbReference>
<feature type="transmembrane region" description="Helical" evidence="9">
    <location>
        <begin position="378"/>
        <end position="401"/>
    </location>
</feature>
<dbReference type="GO" id="GO:0010008">
    <property type="term" value="C:endosome membrane"/>
    <property type="evidence" value="ECO:0007669"/>
    <property type="project" value="UniProtKB-SubCell"/>
</dbReference>
<evidence type="ECO:0000256" key="1">
    <source>
        <dbReference type="ARBA" id="ARBA00004337"/>
    </source>
</evidence>
<feature type="transmembrane region" description="Helical" evidence="9">
    <location>
        <begin position="1161"/>
        <end position="1178"/>
    </location>
</feature>
<dbReference type="SMART" id="SM00116">
    <property type="entry name" value="CBS"/>
    <property type="match status" value="2"/>
</dbReference>
<dbReference type="InterPro" id="IPR020846">
    <property type="entry name" value="MFS_dom"/>
</dbReference>
<reference evidence="12" key="1">
    <citation type="submission" date="2021-02" db="EMBL/GenBank/DDBJ databases">
        <authorList>
            <person name="Nowell W R."/>
        </authorList>
    </citation>
    <scope>NUCLEOTIDE SEQUENCE</scope>
</reference>
<dbReference type="InterPro" id="IPR046342">
    <property type="entry name" value="CBS_dom_sf"/>
</dbReference>
<keyword evidence="6 9" id="KW-0472">Membrane</keyword>
<dbReference type="Proteomes" id="UP000663855">
    <property type="component" value="Unassembled WGS sequence"/>
</dbReference>
<sequence>MSTEENEYLSLDEENSSKNITLERVIEECGSFGRYQYIHFFFLILFPVATGIYNFYYVFASVETSYQCIASHNIDQGFSLEISPSQCSYEIKNVQNQTMGIFPCTNWIYNPSIYGRTFTEEANFICQYRYYLSLLAAMLQIGAMFILFTGRITDWLGRRCSLILLVGQLLVTSLITQGLLQFVPMSTNHKFILLLISQFSAGIDTYVASFILILELTTASHATFVGNLALVAFTVGEVIVTGMAYICQHWLLLKWAMTLYMLVLVPYLIFVPESPHWLLIKCRYAELKQVLHQIAQANRRTNSQWLLYYQHLIDSHQTQKDRNQKNKVKLSFLSKSRRFLTHVPIMSKLFISGFLGFVTLLLYFKVSYGLGTMKEIDLYLNMIIGAIVEAIGYIVASLLMIRYGRKPIFIVFLILTITCLLLTPLTSHLNPTIIIIVAQLGKFAISGAVGVMYLFVPELFPTTIRATGMGFFIFLSRFGSSVAPIIDASISHNTSLVTCMNYIYALLTIICVLLTLLLPETRNVPLVDKINYNNNRNEKAPSKTQSTQNALQNVMNEKKYLLVDFDMNKEYNTVRITSSSEAPDEQPFLPINPFAEPITAMSTTNPVRPGDDDMIDIDFQNTTTDRSSNGVMNVDLVNTHYDDFQTIDWLKDLMRDRFRHRLLRAKSYQSLFNKLLMYHDAWSGWLCVLLVGLSAGVIAAVIDIGTNWISHLKQGICLNAFWLNREQCCWASRELQYDNVNSEECPEWFTWPQVFGTYRKGPGEYLLSYIMYIFWSTIFATFAVLLVKVFAPYACGSGIPEIKTILGGFIIRGYLGKWTLLIKSIGMMCATSAGLILGKEGPFVHIACCCGNIFSYLFPKYGRNEAKKREILSAAAAAGVSVAFGAPIGGVLFSLEEVSYYFPYKTLWRSFFCAMVGALVVRSINPYGNGHDIQFSIDYSVPWSSFELLPFILLGILGGLWGAFFIKTNVWWCRFRKNSRLGQYTIIEVVCLAIITATIIYPNPYTRMSMSELIKRLVSQCRVEDMIDLCDYPSAQFHNGKIKGSIGLAGSGVHQAIWKLFFALIVQVILVTFTIGVKVPSGLIIPSMSIGAITGRIIGIITEQLAIQNPSFILFRHDCSKDENCVTPALYAIVGACAFLGGVSKMTVSLVVIMFELTGGLNYIVPLMAAAMTAKWIGDGFVRGGIYDAHIELNGYPFLDNKEEFNFTTSAADVVRPRPEQSLLLAYLTQSGMTFLEVENLLKETTHTSYPVVISRDQPYLVGQILRRDLQIALKSQKMQRFRLSSNVIQFTSSSEAAVNSDYEVDNQNEPRFTTNSEVIRIGNLLDQAPIIVTDQTPMETVIDLFRKLGLRQAFVTRNGRLRGTITKKDILRHIQQLNSRNTETTYYDN</sequence>
<keyword evidence="2 9" id="KW-0813">Transport</keyword>
<dbReference type="CDD" id="cd04591">
    <property type="entry name" value="CBS_pair_voltage-gated_CLC_euk_bac"/>
    <property type="match status" value="1"/>
</dbReference>
<organism evidence="12 15">
    <name type="scientific">Rotaria magnacalcarata</name>
    <dbReference type="NCBI Taxonomy" id="392030"/>
    <lineage>
        <taxon>Eukaryota</taxon>
        <taxon>Metazoa</taxon>
        <taxon>Spiralia</taxon>
        <taxon>Gnathifera</taxon>
        <taxon>Rotifera</taxon>
        <taxon>Eurotatoria</taxon>
        <taxon>Bdelloidea</taxon>
        <taxon>Philodinida</taxon>
        <taxon>Philodinidae</taxon>
        <taxon>Rotaria</taxon>
    </lineage>
</organism>
<comment type="subcellular location">
    <subcellularLocation>
        <location evidence="1">Endosome membrane</location>
        <topology evidence="1">Multi-pass membrane protein</topology>
    </subcellularLocation>
    <subcellularLocation>
        <location evidence="9">Membrane</location>
        <topology evidence="9">Multi-pass membrane protein</topology>
    </subcellularLocation>
</comment>
<dbReference type="InterPro" id="IPR014743">
    <property type="entry name" value="Cl-channel_core"/>
</dbReference>
<dbReference type="PROSITE" id="PS50850">
    <property type="entry name" value="MFS"/>
    <property type="match status" value="1"/>
</dbReference>
<evidence type="ECO:0000256" key="6">
    <source>
        <dbReference type="ARBA" id="ARBA00023136"/>
    </source>
</evidence>
<feature type="transmembrane region" description="Helical" evidence="9">
    <location>
        <begin position="408"/>
        <end position="427"/>
    </location>
</feature>
<dbReference type="InterPro" id="IPR001807">
    <property type="entry name" value="ClC"/>
</dbReference>
<dbReference type="PROSITE" id="PS51371">
    <property type="entry name" value="CBS"/>
    <property type="match status" value="1"/>
</dbReference>
<keyword evidence="7 9" id="KW-0868">Chloride</keyword>
<feature type="transmembrane region" description="Helical" evidence="9">
    <location>
        <begin position="843"/>
        <end position="859"/>
    </location>
</feature>
<evidence type="ECO:0000259" key="10">
    <source>
        <dbReference type="PROSITE" id="PS50850"/>
    </source>
</evidence>
<dbReference type="EMBL" id="CAJNOW010003443">
    <property type="protein sequence ID" value="CAF1382035.1"/>
    <property type="molecule type" value="Genomic_DNA"/>
</dbReference>
<dbReference type="PRINTS" id="PR00762">
    <property type="entry name" value="CLCHANNEL"/>
</dbReference>
<evidence type="ECO:0000313" key="15">
    <source>
        <dbReference type="Proteomes" id="UP000663834"/>
    </source>
</evidence>
<feature type="transmembrane region" description="Helical" evidence="9">
    <location>
        <begin position="682"/>
        <end position="702"/>
    </location>
</feature>
<dbReference type="InterPro" id="IPR000644">
    <property type="entry name" value="CBS_dom"/>
</dbReference>
<feature type="transmembrane region" description="Helical" evidence="9">
    <location>
        <begin position="345"/>
        <end position="366"/>
    </location>
</feature>
<evidence type="ECO:0000256" key="4">
    <source>
        <dbReference type="ARBA" id="ARBA00022989"/>
    </source>
</evidence>
<dbReference type="OrthoDB" id="44789at2759"/>
<dbReference type="GO" id="GO:0008021">
    <property type="term" value="C:synaptic vesicle"/>
    <property type="evidence" value="ECO:0007669"/>
    <property type="project" value="TreeGrafter"/>
</dbReference>
<feature type="transmembrane region" description="Helical" evidence="9">
    <location>
        <begin position="225"/>
        <end position="246"/>
    </location>
</feature>
<dbReference type="EMBL" id="CAJNRE010011159">
    <property type="protein sequence ID" value="CAF2099040.1"/>
    <property type="molecule type" value="Genomic_DNA"/>
</dbReference>
<feature type="transmembrane region" description="Helical" evidence="9">
    <location>
        <begin position="815"/>
        <end position="837"/>
    </location>
</feature>
<dbReference type="Gene3D" id="1.20.1250.20">
    <property type="entry name" value="MFS general substrate transporter like domains"/>
    <property type="match status" value="1"/>
</dbReference>
<dbReference type="Pfam" id="PF00654">
    <property type="entry name" value="Voltage_CLC"/>
    <property type="match status" value="1"/>
</dbReference>
<feature type="transmembrane region" description="Helical" evidence="9">
    <location>
        <begin position="37"/>
        <end position="56"/>
    </location>
</feature>
<dbReference type="Gene3D" id="1.10.3080.10">
    <property type="entry name" value="Clc chloride channel"/>
    <property type="match status" value="1"/>
</dbReference>
<dbReference type="PANTHER" id="PTHR45711">
    <property type="entry name" value="CHLORIDE CHANNEL PROTEIN"/>
    <property type="match status" value="1"/>
</dbReference>
<feature type="transmembrane region" description="Helical" evidence="9">
    <location>
        <begin position="252"/>
        <end position="271"/>
    </location>
</feature>
<dbReference type="Gene3D" id="3.90.1280.20">
    <property type="match status" value="2"/>
</dbReference>
<keyword evidence="8" id="KW-0129">CBS domain</keyword>
<comment type="similarity">
    <text evidence="9">Belongs to the chloride channel (TC 2.A.49) family.</text>
</comment>
<dbReference type="EMBL" id="CAJNOV010018024">
    <property type="protein sequence ID" value="CAF1615812.1"/>
    <property type="molecule type" value="Genomic_DNA"/>
</dbReference>
<feature type="domain" description="Major facilitator superfamily (MFS) profile" evidence="10">
    <location>
        <begin position="44"/>
        <end position="523"/>
    </location>
</feature>
<feature type="transmembrane region" description="Helical" evidence="9">
    <location>
        <begin position="769"/>
        <end position="794"/>
    </location>
</feature>
<feature type="transmembrane region" description="Helical" evidence="9">
    <location>
        <begin position="946"/>
        <end position="966"/>
    </location>
</feature>
<evidence type="ECO:0000313" key="13">
    <source>
        <dbReference type="EMBL" id="CAF1615812.1"/>
    </source>
</evidence>
<dbReference type="GO" id="GO:0005794">
    <property type="term" value="C:Golgi apparatus"/>
    <property type="evidence" value="ECO:0007669"/>
    <property type="project" value="TreeGrafter"/>
</dbReference>
<feature type="transmembrane region" description="Helical" evidence="9">
    <location>
        <begin position="128"/>
        <end position="148"/>
    </location>
</feature>
<dbReference type="FunFam" id="1.10.3080.10:FF:000011">
    <property type="entry name" value="Chloride channel protein"/>
    <property type="match status" value="1"/>
</dbReference>
<comment type="caution">
    <text evidence="9">Lacks conserved residue(s) required for the propagation of feature annotation.</text>
</comment>
<feature type="transmembrane region" description="Helical" evidence="9">
    <location>
        <begin position="1083"/>
        <end position="1107"/>
    </location>
</feature>
<keyword evidence="5 9" id="KW-0406">Ion transport</keyword>
<proteinExistence type="inferred from homology"/>
<dbReference type="SUPFAM" id="SSF103473">
    <property type="entry name" value="MFS general substrate transporter"/>
    <property type="match status" value="1"/>
</dbReference>
<dbReference type="Pfam" id="PF00083">
    <property type="entry name" value="Sugar_tr"/>
    <property type="match status" value="1"/>
</dbReference>
<dbReference type="InterPro" id="IPR036259">
    <property type="entry name" value="MFS_trans_sf"/>
</dbReference>
<feature type="transmembrane region" description="Helical" evidence="9">
    <location>
        <begin position="1128"/>
        <end position="1155"/>
    </location>
</feature>
<evidence type="ECO:0000256" key="3">
    <source>
        <dbReference type="ARBA" id="ARBA00022692"/>
    </source>
</evidence>
<accession>A0A815JGM4</accession>
<feature type="transmembrane region" description="Helical" evidence="9">
    <location>
        <begin position="871"/>
        <end position="895"/>
    </location>
</feature>
<evidence type="ECO:0000313" key="14">
    <source>
        <dbReference type="EMBL" id="CAF2099040.1"/>
    </source>
</evidence>
<evidence type="ECO:0000256" key="8">
    <source>
        <dbReference type="PROSITE-ProRule" id="PRU00703"/>
    </source>
</evidence>
<evidence type="ECO:0000313" key="12">
    <source>
        <dbReference type="EMBL" id="CAF1382035.1"/>
    </source>
</evidence>
<evidence type="ECO:0000256" key="2">
    <source>
        <dbReference type="ARBA" id="ARBA00022448"/>
    </source>
</evidence>
<evidence type="ECO:0000256" key="5">
    <source>
        <dbReference type="ARBA" id="ARBA00023065"/>
    </source>
</evidence>